<dbReference type="SUPFAM" id="SSF54909">
    <property type="entry name" value="Dimeric alpha+beta barrel"/>
    <property type="match status" value="2"/>
</dbReference>
<proteinExistence type="inferred from homology"/>
<dbReference type="PANTHER" id="PTHR35174">
    <property type="entry name" value="BLL7171 PROTEIN-RELATED"/>
    <property type="match status" value="1"/>
</dbReference>
<dbReference type="PANTHER" id="PTHR35174:SF3">
    <property type="entry name" value="BLL7171 PROTEIN"/>
    <property type="match status" value="1"/>
</dbReference>
<comment type="similarity">
    <text evidence="1">Belongs to the YciI family.</text>
</comment>
<evidence type="ECO:0000313" key="2">
    <source>
        <dbReference type="EMBL" id="BBZ37478.1"/>
    </source>
</evidence>
<dbReference type="InterPro" id="IPR011008">
    <property type="entry name" value="Dimeric_a/b-barrel"/>
</dbReference>
<evidence type="ECO:0000256" key="1">
    <source>
        <dbReference type="ARBA" id="ARBA00007689"/>
    </source>
</evidence>
<gene>
    <name evidence="2" type="ORF">MCNS_05410</name>
</gene>
<dbReference type="Proteomes" id="UP000467385">
    <property type="component" value="Chromosome"/>
</dbReference>
<dbReference type="Gene3D" id="3.30.70.1060">
    <property type="entry name" value="Dimeric alpha+beta barrel"/>
    <property type="match status" value="2"/>
</dbReference>
<dbReference type="InterPro" id="IPR005545">
    <property type="entry name" value="YCII"/>
</dbReference>
<accession>A0A1X1T9Z5</accession>
<dbReference type="Pfam" id="PF03795">
    <property type="entry name" value="YCII"/>
    <property type="match status" value="2"/>
</dbReference>
<name>A0A1X1T9Z5_9MYCO</name>
<dbReference type="RefSeq" id="WP_085233395.1">
    <property type="nucleotide sequence ID" value="NZ_AP022613.1"/>
</dbReference>
<keyword evidence="3" id="KW-1185">Reference proteome</keyword>
<reference evidence="2 3" key="1">
    <citation type="journal article" date="2019" name="Emerg. Microbes Infect.">
        <title>Comprehensive subspecies identification of 175 nontuberculous mycobacteria species based on 7547 genomic profiles.</title>
        <authorList>
            <person name="Matsumoto Y."/>
            <person name="Kinjo T."/>
            <person name="Motooka D."/>
            <person name="Nabeya D."/>
            <person name="Jung N."/>
            <person name="Uechi K."/>
            <person name="Horii T."/>
            <person name="Iida T."/>
            <person name="Fujita J."/>
            <person name="Nakamura S."/>
        </authorList>
    </citation>
    <scope>NUCLEOTIDE SEQUENCE [LARGE SCALE GENOMIC DNA]</scope>
    <source>
        <strain evidence="2 3">JCM 14738</strain>
    </source>
</reference>
<dbReference type="STRING" id="44010.AWC00_14435"/>
<evidence type="ECO:0000313" key="3">
    <source>
        <dbReference type="Proteomes" id="UP000467385"/>
    </source>
</evidence>
<dbReference type="AlphaFoldDB" id="A0A1X1T9Z5"/>
<organism evidence="2 3">
    <name type="scientific">Mycobacterium conspicuum</name>
    <dbReference type="NCBI Taxonomy" id="44010"/>
    <lineage>
        <taxon>Bacteria</taxon>
        <taxon>Bacillati</taxon>
        <taxon>Actinomycetota</taxon>
        <taxon>Actinomycetes</taxon>
        <taxon>Mycobacteriales</taxon>
        <taxon>Mycobacteriaceae</taxon>
        <taxon>Mycobacterium</taxon>
    </lineage>
</organism>
<sequence length="232" mass="24435">MQYFALLISKEQDRSPDDPATAMAAWQNFHAKAGPAIRAGDALTPAATGVRISGGADAPVVTDGPFAESAEVACGYYFFEAENLDEALALARDVPLATFGAVEVWPVVHFREPTRQLTGNDWLALLLEPPATAHTPGTPEWEQVAARHGDFATAAGDHIIGGAALHDRSTATTVRVRDGETLITDGPFVEGAEIATGVYLLAADDRDEAVKLASMIPASIVEVRQLAGMSGL</sequence>
<protein>
    <submittedName>
        <fullName evidence="2">Transcription initiation protein</fullName>
    </submittedName>
</protein>
<dbReference type="OrthoDB" id="668782at2"/>
<dbReference type="EMBL" id="AP022613">
    <property type="protein sequence ID" value="BBZ37478.1"/>
    <property type="molecule type" value="Genomic_DNA"/>
</dbReference>